<keyword evidence="3" id="KW-1185">Reference proteome</keyword>
<dbReference type="RefSeq" id="WP_195131786.1">
    <property type="nucleotide sequence ID" value="NZ_JADLQX010000019.1"/>
</dbReference>
<keyword evidence="1" id="KW-0472">Membrane</keyword>
<feature type="transmembrane region" description="Helical" evidence="1">
    <location>
        <begin position="327"/>
        <end position="345"/>
    </location>
</feature>
<dbReference type="Proteomes" id="UP000702209">
    <property type="component" value="Unassembled WGS sequence"/>
</dbReference>
<proteinExistence type="predicted"/>
<comment type="caution">
    <text evidence="2">The sequence shown here is derived from an EMBL/GenBank/DDBJ whole genome shotgun (WGS) entry which is preliminary data.</text>
</comment>
<name>A0ABS0CXM9_9NOCA</name>
<evidence type="ECO:0000256" key="1">
    <source>
        <dbReference type="SAM" id="Phobius"/>
    </source>
</evidence>
<feature type="transmembrane region" description="Helical" evidence="1">
    <location>
        <begin position="20"/>
        <end position="41"/>
    </location>
</feature>
<gene>
    <name evidence="2" type="ORF">IU459_23785</name>
</gene>
<feature type="transmembrane region" description="Helical" evidence="1">
    <location>
        <begin position="88"/>
        <end position="117"/>
    </location>
</feature>
<keyword evidence="1" id="KW-1133">Transmembrane helix</keyword>
<keyword evidence="1" id="KW-0812">Transmembrane</keyword>
<reference evidence="2 3" key="1">
    <citation type="submission" date="2020-10" db="EMBL/GenBank/DDBJ databases">
        <title>Identification of Nocardia species via Next-generation sequencing and recognition of intraspecies genetic diversity.</title>
        <authorList>
            <person name="Li P."/>
            <person name="Li P."/>
            <person name="Lu B."/>
        </authorList>
    </citation>
    <scope>NUCLEOTIDE SEQUENCE [LARGE SCALE GENOMIC DNA]</scope>
    <source>
        <strain evidence="2 3">BJ06-0157</strain>
    </source>
</reference>
<feature type="transmembrane region" description="Helical" evidence="1">
    <location>
        <begin position="138"/>
        <end position="159"/>
    </location>
</feature>
<sequence length="733" mass="77905">MLSRVRVRFGDRSWRRRIVWLLLIIFALFVFPGLLGAVATAQYQAASAGTSEIDGLSWMNIRDSSGVPLSSYTFATDRGGPLNPGATILWAILGLEFIGYMAIVTSAIWLIGYALSFRWMDWFAAALRGVADALTGQIATPIMLVTAATVGAFFVAWFIARGYHAKAAIQVVTMAGVAILGPVFLADPLSEVLSSHGLLAQGRDVGISVAAGLNGNASPNPAQLLATMQQDLADNFARRPVQVWNFGHVVDENPSCRAAWTAGMRAGDDDRVRNGMKVCGDAAAHAKASDPTMGQVGTGFLLLLCGGILLVFAVFLAVKVMKAAMDAVYHCFMTIFGFAAGGFIYGPTQTFLVRNIVDGFIAAARMAVFTIFLGVYVLFLGNLFQQARGQVMAVIIIAGAVEAIAISQLRRLDLSLRRGNDWVANRFASAIQGPPRGGGGGGSALGMGGAQAGGSLRAGLLSGMSTLNTINASPVTAWLLGATVNPLNPLSRQKKKVDKNTIAISPIQRLLAEHNGVALENWGFKADGRLGDMGIDAALGVANILDGLGDSKVPDGMLVPVLRSRGATDAQAVDAQRAAAVQKASMKDFNPLGFAPLQKALAAGYAVENHQNAGRALPAFAAQAVVAADNFVRHSTAPMNQVSDNHHFVQQVMGVVDDEQQLRTITPAQWATAGRDVRQHIGRRLALEHQAVATAYYHNQNDRGLFQALQRSNRRLANFNNFDPNGGLNPWSS</sequence>
<evidence type="ECO:0000313" key="3">
    <source>
        <dbReference type="Proteomes" id="UP000702209"/>
    </source>
</evidence>
<dbReference type="EMBL" id="JADLQX010000019">
    <property type="protein sequence ID" value="MBF6300542.1"/>
    <property type="molecule type" value="Genomic_DNA"/>
</dbReference>
<feature type="transmembrane region" description="Helical" evidence="1">
    <location>
        <begin position="391"/>
        <end position="409"/>
    </location>
</feature>
<evidence type="ECO:0000313" key="2">
    <source>
        <dbReference type="EMBL" id="MBF6300542.1"/>
    </source>
</evidence>
<feature type="transmembrane region" description="Helical" evidence="1">
    <location>
        <begin position="357"/>
        <end position="379"/>
    </location>
</feature>
<feature type="transmembrane region" description="Helical" evidence="1">
    <location>
        <begin position="300"/>
        <end position="321"/>
    </location>
</feature>
<protein>
    <submittedName>
        <fullName evidence="2">Uncharacterized protein</fullName>
    </submittedName>
</protein>
<organism evidence="2 3">
    <name type="scientific">Nocardia amamiensis</name>
    <dbReference type="NCBI Taxonomy" id="404578"/>
    <lineage>
        <taxon>Bacteria</taxon>
        <taxon>Bacillati</taxon>
        <taxon>Actinomycetota</taxon>
        <taxon>Actinomycetes</taxon>
        <taxon>Mycobacteriales</taxon>
        <taxon>Nocardiaceae</taxon>
        <taxon>Nocardia</taxon>
    </lineage>
</organism>
<accession>A0ABS0CXM9</accession>